<dbReference type="AlphaFoldDB" id="A0A8T3DIV8"/>
<dbReference type="InterPro" id="IPR002165">
    <property type="entry name" value="Plexin_repeat"/>
</dbReference>
<comment type="subcellular location">
    <subcellularLocation>
        <location evidence="1">Membrane</location>
        <topology evidence="1">Single-pass type I membrane protein</topology>
    </subcellularLocation>
</comment>
<dbReference type="GO" id="GO:0030335">
    <property type="term" value="P:positive regulation of cell migration"/>
    <property type="evidence" value="ECO:0007669"/>
    <property type="project" value="TreeGrafter"/>
</dbReference>
<keyword evidence="5" id="KW-0812">Transmembrane</keyword>
<evidence type="ECO:0000256" key="1">
    <source>
        <dbReference type="ARBA" id="ARBA00004479"/>
    </source>
</evidence>
<sequence length="588" mass="66150">MKMLARWMFLCCCVPALSGYPFRPLQDLDATPRVTVLSTGLLGSQRFSGAARSYSVLLLEEDAGMLYVGARGALYALDASDIAAGNALSINWEAPVDQKLQCLTKGKDNQTECFNHIRFLQRFNETHLYVCGTHAFKPLCAYIDAAQFRFSSAFEDGREKCPYDPAKGYTGLLIDGEMYTASQYEFRSSPDIRHNSPSPTLKTEEGPTRWLVEADFVGSALVRENVNTARGDDDKIYFFFTEKSQEQTPYFSQSRVARVARVCKGDRGGQRTLQKKWTTFLKARMLCSIPDYEFHFNVLRSVFLLEGEESQASFLYGVFGLEWKNVKASAICKYSIEDVQRVFEGSYMESQDSSQKWSEYTGKVPEPRPGSCITNHHRAMGINSSRDLPDDVLAFVRRHPAMFQPVHPVEQRPLLFKRTVDYTKMAVHRVAALDGTVYNVLLMGTDEGWLHKAVEVKGHLHIIEELQLFEEPQPIESMVISLATRSVYAGSPTGVVQVPLTTCQRYGSCFDCVFARDPSCAWDGAACVDFASHFDRSNLTQDIVNGKWAVRTEQWMMWCPLARALSCRGTMCSCSVSSAPIWPPRSGH</sequence>
<organism evidence="17 18">
    <name type="scientific">Albula goreensis</name>
    <dbReference type="NCBI Taxonomy" id="1534307"/>
    <lineage>
        <taxon>Eukaryota</taxon>
        <taxon>Metazoa</taxon>
        <taxon>Chordata</taxon>
        <taxon>Craniata</taxon>
        <taxon>Vertebrata</taxon>
        <taxon>Euteleostomi</taxon>
        <taxon>Actinopterygii</taxon>
        <taxon>Neopterygii</taxon>
        <taxon>Teleostei</taxon>
        <taxon>Albuliformes</taxon>
        <taxon>Albulidae</taxon>
        <taxon>Albula</taxon>
    </lineage>
</organism>
<feature type="chain" id="PRO_5035918576" description="Sema domain-containing protein" evidence="15">
    <location>
        <begin position="20"/>
        <end position="588"/>
    </location>
</feature>
<evidence type="ECO:0000256" key="10">
    <source>
        <dbReference type="ARBA" id="ARBA00023136"/>
    </source>
</evidence>
<keyword evidence="10" id="KW-0472">Membrane</keyword>
<keyword evidence="13" id="KW-0393">Immunoglobulin domain</keyword>
<comment type="similarity">
    <text evidence="2">Belongs to the semaphorin family.</text>
</comment>
<dbReference type="InterPro" id="IPR001627">
    <property type="entry name" value="Semap_dom"/>
</dbReference>
<feature type="signal peptide" evidence="15">
    <location>
        <begin position="1"/>
        <end position="19"/>
    </location>
</feature>
<evidence type="ECO:0000256" key="13">
    <source>
        <dbReference type="ARBA" id="ARBA00023319"/>
    </source>
</evidence>
<evidence type="ECO:0000256" key="3">
    <source>
        <dbReference type="ARBA" id="ARBA00022473"/>
    </source>
</evidence>
<feature type="domain" description="Sema" evidence="16">
    <location>
        <begin position="33"/>
        <end position="500"/>
    </location>
</feature>
<accession>A0A8T3DIV8</accession>
<keyword evidence="18" id="KW-1185">Reference proteome</keyword>
<dbReference type="Pfam" id="PF01437">
    <property type="entry name" value="PSI"/>
    <property type="match status" value="1"/>
</dbReference>
<evidence type="ECO:0000259" key="16">
    <source>
        <dbReference type="PROSITE" id="PS51004"/>
    </source>
</evidence>
<evidence type="ECO:0000256" key="6">
    <source>
        <dbReference type="ARBA" id="ARBA00022729"/>
    </source>
</evidence>
<evidence type="ECO:0000256" key="7">
    <source>
        <dbReference type="ARBA" id="ARBA00022782"/>
    </source>
</evidence>
<dbReference type="FunFam" id="2.130.10.10:FF:000033">
    <property type="entry name" value="Semaphorin 4B"/>
    <property type="match status" value="1"/>
</dbReference>
<dbReference type="InterPro" id="IPR036352">
    <property type="entry name" value="Semap_dom_sf"/>
</dbReference>
<name>A0A8T3DIV8_9TELE</name>
<dbReference type="GO" id="GO:0001755">
    <property type="term" value="P:neural crest cell migration"/>
    <property type="evidence" value="ECO:0007669"/>
    <property type="project" value="TreeGrafter"/>
</dbReference>
<evidence type="ECO:0000313" key="17">
    <source>
        <dbReference type="EMBL" id="KAI1894265.1"/>
    </source>
</evidence>
<dbReference type="SMART" id="SM00630">
    <property type="entry name" value="Sema"/>
    <property type="match status" value="1"/>
</dbReference>
<evidence type="ECO:0000256" key="2">
    <source>
        <dbReference type="ARBA" id="ARBA00009492"/>
    </source>
</evidence>
<dbReference type="InterPro" id="IPR015943">
    <property type="entry name" value="WD40/YVTN_repeat-like_dom_sf"/>
</dbReference>
<evidence type="ECO:0000256" key="14">
    <source>
        <dbReference type="PROSITE-ProRule" id="PRU00352"/>
    </source>
</evidence>
<dbReference type="PANTHER" id="PTHR11036">
    <property type="entry name" value="SEMAPHORIN"/>
    <property type="match status" value="1"/>
</dbReference>
<dbReference type="GO" id="GO:0071526">
    <property type="term" value="P:semaphorin-plexin signaling pathway"/>
    <property type="evidence" value="ECO:0007669"/>
    <property type="project" value="TreeGrafter"/>
</dbReference>
<proteinExistence type="inferred from homology"/>
<dbReference type="GO" id="GO:0030215">
    <property type="term" value="F:semaphorin receptor binding"/>
    <property type="evidence" value="ECO:0007669"/>
    <property type="project" value="InterPro"/>
</dbReference>
<evidence type="ECO:0000256" key="9">
    <source>
        <dbReference type="ARBA" id="ARBA00022989"/>
    </source>
</evidence>
<dbReference type="GO" id="GO:0007411">
    <property type="term" value="P:axon guidance"/>
    <property type="evidence" value="ECO:0007669"/>
    <property type="project" value="TreeGrafter"/>
</dbReference>
<keyword evidence="3" id="KW-0217">Developmental protein</keyword>
<evidence type="ECO:0000256" key="5">
    <source>
        <dbReference type="ARBA" id="ARBA00022692"/>
    </source>
</evidence>
<evidence type="ECO:0000256" key="4">
    <source>
        <dbReference type="ARBA" id="ARBA00022553"/>
    </source>
</evidence>
<comment type="caution">
    <text evidence="14">Lacks conserved residue(s) required for the propagation of feature annotation.</text>
</comment>
<comment type="caution">
    <text evidence="17">The sequence shown here is derived from an EMBL/GenBank/DDBJ whole genome shotgun (WGS) entry which is preliminary data.</text>
</comment>
<dbReference type="InterPro" id="IPR027231">
    <property type="entry name" value="Semaphorin"/>
</dbReference>
<dbReference type="Gene3D" id="2.130.10.10">
    <property type="entry name" value="YVTN repeat-like/Quinoprotein amine dehydrogenase"/>
    <property type="match status" value="1"/>
</dbReference>
<keyword evidence="9" id="KW-1133">Transmembrane helix</keyword>
<dbReference type="OrthoDB" id="9988752at2759"/>
<dbReference type="PROSITE" id="PS51004">
    <property type="entry name" value="SEMA"/>
    <property type="match status" value="1"/>
</dbReference>
<keyword evidence="6 15" id="KW-0732">Signal</keyword>
<reference evidence="17" key="1">
    <citation type="submission" date="2021-01" db="EMBL/GenBank/DDBJ databases">
        <authorList>
            <person name="Zahm M."/>
            <person name="Roques C."/>
            <person name="Cabau C."/>
            <person name="Klopp C."/>
            <person name="Donnadieu C."/>
            <person name="Jouanno E."/>
            <person name="Lampietro C."/>
            <person name="Louis A."/>
            <person name="Herpin A."/>
            <person name="Echchiki A."/>
            <person name="Berthelot C."/>
            <person name="Parey E."/>
            <person name="Roest-Crollius H."/>
            <person name="Braasch I."/>
            <person name="Postlethwait J."/>
            <person name="Bobe J."/>
            <person name="Montfort J."/>
            <person name="Bouchez O."/>
            <person name="Begum T."/>
            <person name="Mejri S."/>
            <person name="Adams A."/>
            <person name="Chen W.-J."/>
            <person name="Guiguen Y."/>
        </authorList>
    </citation>
    <scope>NUCLEOTIDE SEQUENCE</scope>
    <source>
        <tissue evidence="17">Blood</tissue>
    </source>
</reference>
<keyword evidence="12" id="KW-0325">Glycoprotein</keyword>
<dbReference type="EMBL" id="JAERUA010000010">
    <property type="protein sequence ID" value="KAI1894265.1"/>
    <property type="molecule type" value="Genomic_DNA"/>
</dbReference>
<evidence type="ECO:0000313" key="18">
    <source>
        <dbReference type="Proteomes" id="UP000829720"/>
    </source>
</evidence>
<dbReference type="SUPFAM" id="SSF103575">
    <property type="entry name" value="Plexin repeat"/>
    <property type="match status" value="1"/>
</dbReference>
<dbReference type="PANTHER" id="PTHR11036:SF17">
    <property type="entry name" value="SEMAPHORIN-4G"/>
    <property type="match status" value="1"/>
</dbReference>
<evidence type="ECO:0000256" key="11">
    <source>
        <dbReference type="ARBA" id="ARBA00023157"/>
    </source>
</evidence>
<protein>
    <recommendedName>
        <fullName evidence="16">Sema domain-containing protein</fullName>
    </recommendedName>
</protein>
<dbReference type="GO" id="GO:0005886">
    <property type="term" value="C:plasma membrane"/>
    <property type="evidence" value="ECO:0007669"/>
    <property type="project" value="TreeGrafter"/>
</dbReference>
<dbReference type="GO" id="GO:0045499">
    <property type="term" value="F:chemorepellent activity"/>
    <property type="evidence" value="ECO:0007669"/>
    <property type="project" value="TreeGrafter"/>
</dbReference>
<dbReference type="Gene3D" id="3.30.1680.10">
    <property type="entry name" value="ligand-binding face of the semaphorins, domain 2"/>
    <property type="match status" value="1"/>
</dbReference>
<keyword evidence="11" id="KW-1015">Disulfide bond</keyword>
<evidence type="ECO:0000256" key="8">
    <source>
        <dbReference type="ARBA" id="ARBA00022902"/>
    </source>
</evidence>
<dbReference type="SUPFAM" id="SSF101912">
    <property type="entry name" value="Sema domain"/>
    <property type="match status" value="1"/>
</dbReference>
<evidence type="ECO:0000256" key="12">
    <source>
        <dbReference type="ARBA" id="ARBA00023180"/>
    </source>
</evidence>
<evidence type="ECO:0000256" key="15">
    <source>
        <dbReference type="SAM" id="SignalP"/>
    </source>
</evidence>
<keyword evidence="7" id="KW-0221">Differentiation</keyword>
<keyword evidence="4" id="KW-0597">Phosphoprotein</keyword>
<dbReference type="Proteomes" id="UP000829720">
    <property type="component" value="Unassembled WGS sequence"/>
</dbReference>
<dbReference type="Pfam" id="PF01403">
    <property type="entry name" value="Sema"/>
    <property type="match status" value="1"/>
</dbReference>
<gene>
    <name evidence="17" type="ORF">AGOR_G00114030</name>
</gene>
<keyword evidence="8" id="KW-0524">Neurogenesis</keyword>